<dbReference type="AlphaFoldDB" id="A0A9P4XFU4"/>
<dbReference type="Proteomes" id="UP000801864">
    <property type="component" value="Unassembled WGS sequence"/>
</dbReference>
<sequence length="77" mass="7700">MPGASRAAVLAVAASCQGQVLARLQALLQGTAVVLAATPALAAAQMLHPPGQGLRAVDGLKTTVVGLDCRHVTARAF</sequence>
<organism evidence="1 2">
    <name type="scientific">Trichoderma lentiforme</name>
    <dbReference type="NCBI Taxonomy" id="1567552"/>
    <lineage>
        <taxon>Eukaryota</taxon>
        <taxon>Fungi</taxon>
        <taxon>Dikarya</taxon>
        <taxon>Ascomycota</taxon>
        <taxon>Pezizomycotina</taxon>
        <taxon>Sordariomycetes</taxon>
        <taxon>Hypocreomycetidae</taxon>
        <taxon>Hypocreales</taxon>
        <taxon>Hypocreaceae</taxon>
        <taxon>Trichoderma</taxon>
    </lineage>
</organism>
<accession>A0A9P4XFU4</accession>
<evidence type="ECO:0000313" key="1">
    <source>
        <dbReference type="EMBL" id="KAF3073131.1"/>
    </source>
</evidence>
<name>A0A9P4XFU4_9HYPO</name>
<keyword evidence="2" id="KW-1185">Reference proteome</keyword>
<reference evidence="1 2" key="1">
    <citation type="submission" date="2018-06" db="EMBL/GenBank/DDBJ databases">
        <title>Genome analysis of cellulolytic fungus Trichoderma lentiforme CFAM-422.</title>
        <authorList>
            <person name="Steindorff A.S."/>
            <person name="Formighieri E.F."/>
            <person name="Midorikawa G.E.O."/>
            <person name="Tamietti M.S."/>
            <person name="Ramos E.Z."/>
            <person name="Silva A.S."/>
            <person name="Bon E.P.S."/>
            <person name="Mendes T.D."/>
            <person name="Damaso M.C.T."/>
            <person name="Favaro L.C.L."/>
        </authorList>
    </citation>
    <scope>NUCLEOTIDE SEQUENCE [LARGE SCALE GENOMIC DNA]</scope>
    <source>
        <strain evidence="1 2">CFAM-422</strain>
    </source>
</reference>
<gene>
    <name evidence="1" type="ORF">CFAM422_004736</name>
</gene>
<comment type="caution">
    <text evidence="1">The sequence shown here is derived from an EMBL/GenBank/DDBJ whole genome shotgun (WGS) entry which is preliminary data.</text>
</comment>
<evidence type="ECO:0000313" key="2">
    <source>
        <dbReference type="Proteomes" id="UP000801864"/>
    </source>
</evidence>
<dbReference type="EMBL" id="QLNT01000007">
    <property type="protein sequence ID" value="KAF3073131.1"/>
    <property type="molecule type" value="Genomic_DNA"/>
</dbReference>
<proteinExistence type="predicted"/>
<protein>
    <submittedName>
        <fullName evidence="1">Uncharacterized protein</fullName>
    </submittedName>
</protein>